<sequence length="57" mass="6682">LVFSYFLDVIDSKGQQLEIYLYFNSKVPLFSNWSSVFVFLMILTSLFIKPLEEKIIG</sequence>
<reference evidence="2" key="1">
    <citation type="journal article" date="2015" name="Nature">
        <title>Complex archaea that bridge the gap between prokaryotes and eukaryotes.</title>
        <authorList>
            <person name="Spang A."/>
            <person name="Saw J.H."/>
            <person name="Jorgensen S.L."/>
            <person name="Zaremba-Niedzwiedzka K."/>
            <person name="Martijn J."/>
            <person name="Lind A.E."/>
            <person name="van Eijk R."/>
            <person name="Schleper C."/>
            <person name="Guy L."/>
            <person name="Ettema T.J."/>
        </authorList>
    </citation>
    <scope>NUCLEOTIDE SEQUENCE</scope>
</reference>
<comment type="caution">
    <text evidence="2">The sequence shown here is derived from an EMBL/GenBank/DDBJ whole genome shotgun (WGS) entry which is preliminary data.</text>
</comment>
<organism evidence="2">
    <name type="scientific">marine sediment metagenome</name>
    <dbReference type="NCBI Taxonomy" id="412755"/>
    <lineage>
        <taxon>unclassified sequences</taxon>
        <taxon>metagenomes</taxon>
        <taxon>ecological metagenomes</taxon>
    </lineage>
</organism>
<dbReference type="AlphaFoldDB" id="A0A0F9CD25"/>
<accession>A0A0F9CD25</accession>
<feature type="non-terminal residue" evidence="2">
    <location>
        <position position="1"/>
    </location>
</feature>
<feature type="transmembrane region" description="Helical" evidence="1">
    <location>
        <begin position="30"/>
        <end position="48"/>
    </location>
</feature>
<gene>
    <name evidence="2" type="ORF">LCGC14_2624600</name>
</gene>
<keyword evidence="1" id="KW-1133">Transmembrane helix</keyword>
<name>A0A0F9CD25_9ZZZZ</name>
<proteinExistence type="predicted"/>
<keyword evidence="1" id="KW-0472">Membrane</keyword>
<dbReference type="EMBL" id="LAZR01044866">
    <property type="protein sequence ID" value="KKL03591.1"/>
    <property type="molecule type" value="Genomic_DNA"/>
</dbReference>
<evidence type="ECO:0000313" key="2">
    <source>
        <dbReference type="EMBL" id="KKL03591.1"/>
    </source>
</evidence>
<protein>
    <submittedName>
        <fullName evidence="2">Uncharacterized protein</fullName>
    </submittedName>
</protein>
<evidence type="ECO:0000256" key="1">
    <source>
        <dbReference type="SAM" id="Phobius"/>
    </source>
</evidence>
<keyword evidence="1" id="KW-0812">Transmembrane</keyword>